<accession>A0A6J5PMS0</accession>
<name>A0A6J5PMS0_9CAUD</name>
<dbReference type="EMBL" id="LR797463">
    <property type="protein sequence ID" value="CAB4218494.1"/>
    <property type="molecule type" value="Genomic_DNA"/>
</dbReference>
<evidence type="ECO:0000313" key="8">
    <source>
        <dbReference type="EMBL" id="CAB4213968.1"/>
    </source>
</evidence>
<evidence type="ECO:0000313" key="4">
    <source>
        <dbReference type="EMBL" id="CAB4177802.1"/>
    </source>
</evidence>
<dbReference type="EMBL" id="LR797307">
    <property type="protein sequence ID" value="CAB4200624.1"/>
    <property type="molecule type" value="Genomic_DNA"/>
</dbReference>
<dbReference type="EMBL" id="LR798397">
    <property type="protein sequence ID" value="CAB5229106.1"/>
    <property type="molecule type" value="Genomic_DNA"/>
</dbReference>
<evidence type="ECO:0000313" key="6">
    <source>
        <dbReference type="EMBL" id="CAB4187233.1"/>
    </source>
</evidence>
<dbReference type="Gene3D" id="3.40.630.30">
    <property type="match status" value="1"/>
</dbReference>
<dbReference type="EMBL" id="LR796470">
    <property type="protein sequence ID" value="CAB4146525.1"/>
    <property type="molecule type" value="Genomic_DNA"/>
</dbReference>
<dbReference type="InterPro" id="IPR016181">
    <property type="entry name" value="Acyl_CoA_acyltransferase"/>
</dbReference>
<evidence type="ECO:0000313" key="5">
    <source>
        <dbReference type="EMBL" id="CAB4183892.1"/>
    </source>
</evidence>
<evidence type="ECO:0000313" key="1">
    <source>
        <dbReference type="EMBL" id="CAB4146525.1"/>
    </source>
</evidence>
<evidence type="ECO:0000313" key="7">
    <source>
        <dbReference type="EMBL" id="CAB4200624.1"/>
    </source>
</evidence>
<dbReference type="SUPFAM" id="SSF55729">
    <property type="entry name" value="Acyl-CoA N-acyltransferases (Nat)"/>
    <property type="match status" value="1"/>
</dbReference>
<sequence>MKLVTGHDDVVNAWIAKRYGYTVLHHPSALVGVIDGDGVLSGAFVTTWRNDTTAELHLFGRTSNDVWKAYFAWVFDLVHRLEICTDKRNKTIKKAAPKFGFKFEGVGKDYYGPGRDALRFYMTQQHCRWIRADGISVQFA</sequence>
<reference evidence="3" key="1">
    <citation type="submission" date="2020-05" db="EMBL/GenBank/DDBJ databases">
        <authorList>
            <person name="Chiriac C."/>
            <person name="Salcher M."/>
            <person name="Ghai R."/>
            <person name="Kavagutti S V."/>
        </authorList>
    </citation>
    <scope>NUCLEOTIDE SEQUENCE</scope>
</reference>
<evidence type="ECO:0000313" key="9">
    <source>
        <dbReference type="EMBL" id="CAB4218494.1"/>
    </source>
</evidence>
<dbReference type="EMBL" id="LR796953">
    <property type="protein sequence ID" value="CAB4177802.1"/>
    <property type="molecule type" value="Genomic_DNA"/>
</dbReference>
<evidence type="ECO:0000313" key="2">
    <source>
        <dbReference type="EMBL" id="CAB4164226.1"/>
    </source>
</evidence>
<evidence type="ECO:0000313" key="10">
    <source>
        <dbReference type="EMBL" id="CAB5229106.1"/>
    </source>
</evidence>
<evidence type="ECO:0000313" key="3">
    <source>
        <dbReference type="EMBL" id="CAB4172347.1"/>
    </source>
</evidence>
<dbReference type="EMBL" id="LR796763">
    <property type="protein sequence ID" value="CAB4164226.1"/>
    <property type="molecule type" value="Genomic_DNA"/>
</dbReference>
<dbReference type="EMBL" id="LR797405">
    <property type="protein sequence ID" value="CAB4213968.1"/>
    <property type="molecule type" value="Genomic_DNA"/>
</dbReference>
<dbReference type="EMBL" id="LR797102">
    <property type="protein sequence ID" value="CAB4187233.1"/>
    <property type="molecule type" value="Genomic_DNA"/>
</dbReference>
<dbReference type="EMBL" id="LR797060">
    <property type="protein sequence ID" value="CAB4183892.1"/>
    <property type="molecule type" value="Genomic_DNA"/>
</dbReference>
<proteinExistence type="predicted"/>
<organism evidence="3">
    <name type="scientific">uncultured Caudovirales phage</name>
    <dbReference type="NCBI Taxonomy" id="2100421"/>
    <lineage>
        <taxon>Viruses</taxon>
        <taxon>Duplodnaviria</taxon>
        <taxon>Heunggongvirae</taxon>
        <taxon>Uroviricota</taxon>
        <taxon>Caudoviricetes</taxon>
        <taxon>Peduoviridae</taxon>
        <taxon>Maltschvirus</taxon>
        <taxon>Maltschvirus maltsch</taxon>
    </lineage>
</organism>
<dbReference type="EMBL" id="LR796881">
    <property type="protein sequence ID" value="CAB4172347.1"/>
    <property type="molecule type" value="Genomic_DNA"/>
</dbReference>
<protein>
    <submittedName>
        <fullName evidence="3">Uncharacterized protein</fullName>
    </submittedName>
</protein>
<gene>
    <name evidence="4" type="ORF">UFOVP1006_57</name>
    <name evidence="5" type="ORF">UFOVP1096_23</name>
    <name evidence="6" type="ORF">UFOVP1157_4</name>
    <name evidence="7" type="ORF">UFOVP1347_54</name>
    <name evidence="8" type="ORF">UFOVP1455_14</name>
    <name evidence="10" type="ORF">UFOVP1543_14</name>
    <name evidence="9" type="ORF">UFOVP1606_28</name>
    <name evidence="1" type="ORF">UFOVP497_31</name>
    <name evidence="2" type="ORF">UFOVP834_7</name>
    <name evidence="3" type="ORF">UFOVP922_4</name>
</gene>